<gene>
    <name evidence="10" type="ORF">CI109_103318</name>
</gene>
<dbReference type="GO" id="GO:0035673">
    <property type="term" value="F:oligopeptide transmembrane transporter activity"/>
    <property type="evidence" value="ECO:0007669"/>
    <property type="project" value="InterPro"/>
</dbReference>
<feature type="transmembrane region" description="Helical" evidence="9">
    <location>
        <begin position="159"/>
        <end position="179"/>
    </location>
</feature>
<feature type="transmembrane region" description="Helical" evidence="9">
    <location>
        <begin position="186"/>
        <end position="206"/>
    </location>
</feature>
<dbReference type="RefSeq" id="XP_065823348.1">
    <property type="nucleotide sequence ID" value="XM_065967276.1"/>
</dbReference>
<evidence type="ECO:0000256" key="2">
    <source>
        <dbReference type="ARBA" id="ARBA00008807"/>
    </source>
</evidence>
<dbReference type="Pfam" id="PF03169">
    <property type="entry name" value="OPT"/>
    <property type="match status" value="1"/>
</dbReference>
<keyword evidence="4 9" id="KW-0812">Transmembrane</keyword>
<proteinExistence type="inferred from homology"/>
<feature type="transmembrane region" description="Helical" evidence="9">
    <location>
        <begin position="335"/>
        <end position="355"/>
    </location>
</feature>
<dbReference type="InterPro" id="IPR004813">
    <property type="entry name" value="OPT"/>
</dbReference>
<evidence type="ECO:0000256" key="4">
    <source>
        <dbReference type="ARBA" id="ARBA00022692"/>
    </source>
</evidence>
<organism evidence="10 11">
    <name type="scientific">Kwoniella shandongensis</name>
    <dbReference type="NCBI Taxonomy" id="1734106"/>
    <lineage>
        <taxon>Eukaryota</taxon>
        <taxon>Fungi</taxon>
        <taxon>Dikarya</taxon>
        <taxon>Basidiomycota</taxon>
        <taxon>Agaricomycotina</taxon>
        <taxon>Tremellomycetes</taxon>
        <taxon>Tremellales</taxon>
        <taxon>Cryptococcaceae</taxon>
        <taxon>Kwoniella</taxon>
    </lineage>
</organism>
<evidence type="ECO:0000256" key="1">
    <source>
        <dbReference type="ARBA" id="ARBA00004141"/>
    </source>
</evidence>
<feature type="transmembrane region" description="Helical" evidence="9">
    <location>
        <begin position="774"/>
        <end position="791"/>
    </location>
</feature>
<dbReference type="PANTHER" id="PTHR22601">
    <property type="entry name" value="ISP4 LIKE PROTEIN"/>
    <property type="match status" value="1"/>
</dbReference>
<evidence type="ECO:0000256" key="8">
    <source>
        <dbReference type="ARBA" id="ARBA00023136"/>
    </source>
</evidence>
<dbReference type="NCBIfam" id="TIGR00728">
    <property type="entry name" value="OPT_sfam"/>
    <property type="match status" value="1"/>
</dbReference>
<feature type="transmembrane region" description="Helical" evidence="9">
    <location>
        <begin position="574"/>
        <end position="602"/>
    </location>
</feature>
<evidence type="ECO:0000256" key="9">
    <source>
        <dbReference type="SAM" id="Phobius"/>
    </source>
</evidence>
<reference evidence="10" key="2">
    <citation type="submission" date="2024-01" db="EMBL/GenBank/DDBJ databases">
        <title>Comparative genomics of Cryptococcus and Kwoniella reveals pathogenesis evolution and contrasting modes of karyotype evolution via chromosome fusion or intercentromeric recombination.</title>
        <authorList>
            <person name="Coelho M.A."/>
            <person name="David-Palma M."/>
            <person name="Shea T."/>
            <person name="Bowers K."/>
            <person name="McGinley-Smith S."/>
            <person name="Mohammad A.W."/>
            <person name="Gnirke A."/>
            <person name="Yurkov A.M."/>
            <person name="Nowrousian M."/>
            <person name="Sun S."/>
            <person name="Cuomo C.A."/>
            <person name="Heitman J."/>
        </authorList>
    </citation>
    <scope>NUCLEOTIDE SEQUENCE</scope>
    <source>
        <strain evidence="10">CBS 12478</strain>
    </source>
</reference>
<dbReference type="KEGG" id="ksn:43592474"/>
<evidence type="ECO:0000256" key="7">
    <source>
        <dbReference type="ARBA" id="ARBA00022989"/>
    </source>
</evidence>
<keyword evidence="5" id="KW-0571">Peptide transport</keyword>
<keyword evidence="8 9" id="KW-0472">Membrane</keyword>
<feature type="transmembrane region" description="Helical" evidence="9">
    <location>
        <begin position="690"/>
        <end position="710"/>
    </location>
</feature>
<keyword evidence="6" id="KW-0653">Protein transport</keyword>
<dbReference type="NCBIfam" id="TIGR00727">
    <property type="entry name" value="ISP4_OPT"/>
    <property type="match status" value="1"/>
</dbReference>
<keyword evidence="3" id="KW-0813">Transport</keyword>
<evidence type="ECO:0000256" key="5">
    <source>
        <dbReference type="ARBA" id="ARBA00022856"/>
    </source>
</evidence>
<evidence type="ECO:0000313" key="10">
    <source>
        <dbReference type="EMBL" id="WWD18863.1"/>
    </source>
</evidence>
<feature type="transmembrane region" description="Helical" evidence="9">
    <location>
        <begin position="546"/>
        <end position="567"/>
    </location>
</feature>
<comment type="subcellular location">
    <subcellularLocation>
        <location evidence="1">Membrane</location>
        <topology evidence="1">Multi-pass membrane protein</topology>
    </subcellularLocation>
</comment>
<feature type="transmembrane region" description="Helical" evidence="9">
    <location>
        <begin position="402"/>
        <end position="428"/>
    </location>
</feature>
<dbReference type="Proteomes" id="UP000322225">
    <property type="component" value="Chromosome 5"/>
</dbReference>
<accession>A0AAJ8MX17</accession>
<dbReference type="EMBL" id="CP144055">
    <property type="protein sequence ID" value="WWD18863.1"/>
    <property type="molecule type" value="Genomic_DNA"/>
</dbReference>
<feature type="transmembrane region" description="Helical" evidence="9">
    <location>
        <begin position="230"/>
        <end position="250"/>
    </location>
</feature>
<comment type="similarity">
    <text evidence="2">Belongs to the oligopeptide OPT transporter family.</text>
</comment>
<reference evidence="10" key="1">
    <citation type="submission" date="2017-08" db="EMBL/GenBank/DDBJ databases">
        <authorList>
            <person name="Cuomo C."/>
            <person name="Billmyre B."/>
            <person name="Heitman J."/>
        </authorList>
    </citation>
    <scope>NUCLEOTIDE SEQUENCE</scope>
    <source>
        <strain evidence="10">CBS 12478</strain>
    </source>
</reference>
<dbReference type="GO" id="GO:0016020">
    <property type="term" value="C:membrane"/>
    <property type="evidence" value="ECO:0007669"/>
    <property type="project" value="UniProtKB-SubCell"/>
</dbReference>
<evidence type="ECO:0000256" key="3">
    <source>
        <dbReference type="ARBA" id="ARBA00022448"/>
    </source>
</evidence>
<feature type="transmembrane region" description="Helical" evidence="9">
    <location>
        <begin position="271"/>
        <end position="288"/>
    </location>
</feature>
<feature type="transmembrane region" description="Helical" evidence="9">
    <location>
        <begin position="476"/>
        <end position="501"/>
    </location>
</feature>
<dbReference type="GeneID" id="43592474"/>
<dbReference type="GO" id="GO:0015031">
    <property type="term" value="P:protein transport"/>
    <property type="evidence" value="ECO:0007669"/>
    <property type="project" value="UniProtKB-KW"/>
</dbReference>
<dbReference type="InterPro" id="IPR004648">
    <property type="entry name" value="Oligpept_transpt"/>
</dbReference>
<keyword evidence="11" id="KW-1185">Reference proteome</keyword>
<keyword evidence="7 9" id="KW-1133">Transmembrane helix</keyword>
<feature type="transmembrane region" description="Helical" evidence="9">
    <location>
        <begin position="803"/>
        <end position="825"/>
    </location>
</feature>
<dbReference type="AlphaFoldDB" id="A0AAJ8MX17"/>
<evidence type="ECO:0000256" key="6">
    <source>
        <dbReference type="ARBA" id="ARBA00022927"/>
    </source>
</evidence>
<feature type="transmembrane region" description="Helical" evidence="9">
    <location>
        <begin position="660"/>
        <end position="678"/>
    </location>
</feature>
<name>A0AAJ8MX17_9TREE</name>
<sequence length="872" mass="97713">MSNPDRIHAAPHIEDEKNVYEAGKESSYDYAHAHVLPADEHAGAFQNAITHLELGTSEAELERLEASLDSMSMERAVAIIQKLVKIHKNDQNFPGNILQDMYSFLDNPDIAANPDKYPDIVRTMKLEAILSTENSPYVSVRANVDPTDDPTMPVGTIRMWFIGIIFCAVGAFVDNLFAFRNPSISIGVQVAQLVAYPLGTFFARVLPDWRFRFFGGEHSLNPGPFNRKEHMVITIMCTISFTSPYTNYIVPVQAMPMYFNQSFAYNRGYQILLSLAVNLFGYGLAGLLRQFLVYPAICLWPATMNTLALIKAFHEGTNEPVRGPFNRIYRASREKIFLVGTLAMFFYYFFPGYIFTALSSFSWITWIAPDNVNLDAISGIYGGLGFNPWPTFDWNLSGGSGLYLPTFAVVNQTIGIIIAAFMSMGIWYTNTWNTGYLPIQSNGTYDNTGARFKVTKILDAAGHFNQQLYEAYSKPFYTAGFIVYNIWAFAGYTSALLYIALFHYKEVGQGFKGVFRSFFKKNEEEDEFAHDIHYRLMQVYKEVPDWWYLLLLVLPIAFGCAAVAAFPTGAPVAALFYGLIMPVIFILPIGIIQAVTGIPVALNILADIIGGVINAGRPNGLMYFKVWAYLSSWQALSFLNDMKLAHYLKIPPRITFSAQIIATVIFSIVTSLQFNFVMGLKDVCTPDASFHFTCPYQTSYYTATIFWGVISPKKLFGPGQQYNMMLLGFPLGIVLTLGYWLARKKFPRSEVIRQFHPVMLAMGPVYSAAPPYNIAYYIGNLYINLFSFQYLRKHYLAFWAKWNYVIGAAFSCGIALCALVIFFALEIPKDGALYIDWWGNNVGSLGCEGTGGCARLAVPDVGYFGPAPGTYA</sequence>
<feature type="transmembrane region" description="Helical" evidence="9">
    <location>
        <begin position="294"/>
        <end position="314"/>
    </location>
</feature>
<feature type="transmembrane region" description="Helical" evidence="9">
    <location>
        <begin position="722"/>
        <end position="742"/>
    </location>
</feature>
<evidence type="ECO:0000313" key="11">
    <source>
        <dbReference type="Proteomes" id="UP000322225"/>
    </source>
</evidence>
<protein>
    <submittedName>
        <fullName evidence="10">OPT family small oligopeptide transporter</fullName>
    </submittedName>
</protein>